<reference evidence="20 21" key="1">
    <citation type="submission" date="2014-06" db="EMBL/GenBank/DDBJ databases">
        <title>Helicobacter pullorum isolates in fresh chicken meat - phenotypic and genotypic features.</title>
        <authorList>
            <person name="Borges V."/>
            <person name="Santos A."/>
            <person name="Correia C.B."/>
            <person name="Saraiva M."/>
            <person name="Menard A."/>
            <person name="Vieira L."/>
            <person name="Sampaio D.A."/>
            <person name="Gomes J.P."/>
            <person name="Oleastro M."/>
        </authorList>
    </citation>
    <scope>NUCLEOTIDE SEQUENCE [LARGE SCALE GENOMIC DNA]</scope>
    <source>
        <strain evidence="20 21">229334/12</strain>
    </source>
</reference>
<evidence type="ECO:0000313" key="20">
    <source>
        <dbReference type="EMBL" id="KPH55477.1"/>
    </source>
</evidence>
<evidence type="ECO:0000256" key="14">
    <source>
        <dbReference type="ARBA" id="ARBA00023098"/>
    </source>
</evidence>
<evidence type="ECO:0000313" key="21">
    <source>
        <dbReference type="Proteomes" id="UP000037997"/>
    </source>
</evidence>
<evidence type="ECO:0000256" key="2">
    <source>
        <dbReference type="ARBA" id="ARBA00004651"/>
    </source>
</evidence>
<evidence type="ECO:0000256" key="11">
    <source>
        <dbReference type="ARBA" id="ARBA00022692"/>
    </source>
</evidence>
<sequence length="260" mass="29253">MLNNLKSIETNRLYTAFFMLIAIILIVIFHSPSLLWSVLGIAYIIAFYESYKLYNQKNPSWIFLLLCMLIWISIFTLQSFNGLLFVLIVLASYQAYTNKGKLEQIMPFIYPTIPFIILYFIYLEYTINAIVWLLFIVALTDSFAYFGGKLLGGKLFSNSTFCKTSPNKTKEGVLIGVIFSVIISALIGLGVCDFLSSLIISLCASIASIFGDLYESYLKRQAGVKDSGKLFPGHGGMLDRLDGYFFGGIILYISLTLLPR</sequence>
<comment type="similarity">
    <text evidence="5 18">Belongs to the CDS family.</text>
</comment>
<keyword evidence="17" id="KW-1208">Phospholipid metabolism</keyword>
<evidence type="ECO:0000256" key="7">
    <source>
        <dbReference type="ARBA" id="ARBA00019373"/>
    </source>
</evidence>
<protein>
    <recommendedName>
        <fullName evidence="7 18">Phosphatidate cytidylyltransferase</fullName>
        <ecNumber evidence="6 18">2.7.7.41</ecNumber>
    </recommendedName>
</protein>
<dbReference type="GO" id="GO:0004605">
    <property type="term" value="F:phosphatidate cytidylyltransferase activity"/>
    <property type="evidence" value="ECO:0007669"/>
    <property type="project" value="UniProtKB-EC"/>
</dbReference>
<dbReference type="EC" id="2.7.7.41" evidence="6 18"/>
<evidence type="ECO:0000256" key="10">
    <source>
        <dbReference type="ARBA" id="ARBA00022679"/>
    </source>
</evidence>
<gene>
    <name evidence="20" type="ORF">HPU229334_08515</name>
</gene>
<dbReference type="PANTHER" id="PTHR46382">
    <property type="entry name" value="PHOSPHATIDATE CYTIDYLYLTRANSFERASE"/>
    <property type="match status" value="1"/>
</dbReference>
<comment type="catalytic activity">
    <reaction evidence="1 18">
        <text>a 1,2-diacyl-sn-glycero-3-phosphate + CTP + H(+) = a CDP-1,2-diacyl-sn-glycerol + diphosphate</text>
        <dbReference type="Rhea" id="RHEA:16229"/>
        <dbReference type="ChEBI" id="CHEBI:15378"/>
        <dbReference type="ChEBI" id="CHEBI:33019"/>
        <dbReference type="ChEBI" id="CHEBI:37563"/>
        <dbReference type="ChEBI" id="CHEBI:58332"/>
        <dbReference type="ChEBI" id="CHEBI:58608"/>
        <dbReference type="EC" id="2.7.7.41"/>
    </reaction>
</comment>
<dbReference type="Pfam" id="PF01148">
    <property type="entry name" value="CTP_transf_1"/>
    <property type="match status" value="1"/>
</dbReference>
<comment type="pathway">
    <text evidence="4">Lipid metabolism.</text>
</comment>
<comment type="pathway">
    <text evidence="3 18">Phospholipid metabolism; CDP-diacylglycerol biosynthesis; CDP-diacylglycerol from sn-glycerol 3-phosphate: step 3/3.</text>
</comment>
<organism evidence="20 21">
    <name type="scientific">Helicobacter pullorum</name>
    <dbReference type="NCBI Taxonomy" id="35818"/>
    <lineage>
        <taxon>Bacteria</taxon>
        <taxon>Pseudomonadati</taxon>
        <taxon>Campylobacterota</taxon>
        <taxon>Epsilonproteobacteria</taxon>
        <taxon>Campylobacterales</taxon>
        <taxon>Helicobacteraceae</taxon>
        <taxon>Helicobacter</taxon>
    </lineage>
</organism>
<dbReference type="RefSeq" id="WP_005022236.1">
    <property type="nucleotide sequence ID" value="NZ_CABKNZ010000042.1"/>
</dbReference>
<evidence type="ECO:0000256" key="3">
    <source>
        <dbReference type="ARBA" id="ARBA00005119"/>
    </source>
</evidence>
<feature type="transmembrane region" description="Helical" evidence="19">
    <location>
        <begin position="60"/>
        <end position="93"/>
    </location>
</feature>
<keyword evidence="16" id="KW-0594">Phospholipid biosynthesis</keyword>
<dbReference type="GO" id="GO:0016024">
    <property type="term" value="P:CDP-diacylglycerol biosynthetic process"/>
    <property type="evidence" value="ECO:0007669"/>
    <property type="project" value="UniProtKB-UniPathway"/>
</dbReference>
<dbReference type="STRING" id="35818.HPU229336_02975"/>
<feature type="transmembrane region" description="Helical" evidence="19">
    <location>
        <begin position="105"/>
        <end position="123"/>
    </location>
</feature>
<evidence type="ECO:0000256" key="8">
    <source>
        <dbReference type="ARBA" id="ARBA00022475"/>
    </source>
</evidence>
<dbReference type="Proteomes" id="UP000037997">
    <property type="component" value="Unassembled WGS sequence"/>
</dbReference>
<evidence type="ECO:0000256" key="15">
    <source>
        <dbReference type="ARBA" id="ARBA00023136"/>
    </source>
</evidence>
<keyword evidence="8" id="KW-1003">Cell membrane</keyword>
<keyword evidence="15 19" id="KW-0472">Membrane</keyword>
<proteinExistence type="inferred from homology"/>
<dbReference type="UniPathway" id="UPA00557">
    <property type="reaction ID" value="UER00614"/>
</dbReference>
<dbReference type="GeneID" id="93195958"/>
<evidence type="ECO:0000256" key="18">
    <source>
        <dbReference type="RuleBase" id="RU003938"/>
    </source>
</evidence>
<evidence type="ECO:0000256" key="16">
    <source>
        <dbReference type="ARBA" id="ARBA00023209"/>
    </source>
</evidence>
<evidence type="ECO:0000256" key="9">
    <source>
        <dbReference type="ARBA" id="ARBA00022516"/>
    </source>
</evidence>
<comment type="subcellular location">
    <subcellularLocation>
        <location evidence="2">Cell membrane</location>
        <topology evidence="2">Multi-pass membrane protein</topology>
    </subcellularLocation>
</comment>
<feature type="transmembrane region" description="Helical" evidence="19">
    <location>
        <begin position="34"/>
        <end position="54"/>
    </location>
</feature>
<keyword evidence="10 18" id="KW-0808">Transferase</keyword>
<feature type="transmembrane region" description="Helical" evidence="19">
    <location>
        <begin position="129"/>
        <end position="151"/>
    </location>
</feature>
<feature type="transmembrane region" description="Helical" evidence="19">
    <location>
        <begin position="238"/>
        <end position="258"/>
    </location>
</feature>
<keyword evidence="9" id="KW-0444">Lipid biosynthesis</keyword>
<evidence type="ECO:0000256" key="5">
    <source>
        <dbReference type="ARBA" id="ARBA00010185"/>
    </source>
</evidence>
<comment type="caution">
    <text evidence="20">The sequence shown here is derived from an EMBL/GenBank/DDBJ whole genome shotgun (WGS) entry which is preliminary data.</text>
</comment>
<keyword evidence="14" id="KW-0443">Lipid metabolism</keyword>
<evidence type="ECO:0000256" key="4">
    <source>
        <dbReference type="ARBA" id="ARBA00005189"/>
    </source>
</evidence>
<dbReference type="PATRIC" id="fig|35818.11.peg.1684"/>
<keyword evidence="12 18" id="KW-0548">Nucleotidyltransferase</keyword>
<dbReference type="EMBL" id="JNOC01000043">
    <property type="protein sequence ID" value="KPH55477.1"/>
    <property type="molecule type" value="Genomic_DNA"/>
</dbReference>
<name>A0A0N1MQB9_9HELI</name>
<evidence type="ECO:0000256" key="13">
    <source>
        <dbReference type="ARBA" id="ARBA00022989"/>
    </source>
</evidence>
<dbReference type="OrthoDB" id="9799199at2"/>
<evidence type="ECO:0000256" key="17">
    <source>
        <dbReference type="ARBA" id="ARBA00023264"/>
    </source>
</evidence>
<dbReference type="PROSITE" id="PS01315">
    <property type="entry name" value="CDS"/>
    <property type="match status" value="1"/>
</dbReference>
<dbReference type="InterPro" id="IPR000374">
    <property type="entry name" value="PC_trans"/>
</dbReference>
<accession>A0A0N1MQB9</accession>
<evidence type="ECO:0000256" key="6">
    <source>
        <dbReference type="ARBA" id="ARBA00012487"/>
    </source>
</evidence>
<dbReference type="GO" id="GO:0005886">
    <property type="term" value="C:plasma membrane"/>
    <property type="evidence" value="ECO:0007669"/>
    <property type="project" value="UniProtKB-SubCell"/>
</dbReference>
<keyword evidence="13 19" id="KW-1133">Transmembrane helix</keyword>
<evidence type="ECO:0000256" key="19">
    <source>
        <dbReference type="SAM" id="Phobius"/>
    </source>
</evidence>
<dbReference type="PANTHER" id="PTHR46382:SF1">
    <property type="entry name" value="PHOSPHATIDATE CYTIDYLYLTRANSFERASE"/>
    <property type="match status" value="1"/>
</dbReference>
<feature type="transmembrane region" description="Helical" evidence="19">
    <location>
        <begin position="172"/>
        <end position="191"/>
    </location>
</feature>
<evidence type="ECO:0000256" key="12">
    <source>
        <dbReference type="ARBA" id="ARBA00022695"/>
    </source>
</evidence>
<dbReference type="AlphaFoldDB" id="A0A0N1MQB9"/>
<evidence type="ECO:0000256" key="1">
    <source>
        <dbReference type="ARBA" id="ARBA00001698"/>
    </source>
</evidence>
<keyword evidence="11 18" id="KW-0812">Transmembrane</keyword>